<dbReference type="GO" id="GO:0000794">
    <property type="term" value="C:condensed nuclear chromosome"/>
    <property type="evidence" value="ECO:0007669"/>
    <property type="project" value="TreeGrafter"/>
</dbReference>
<evidence type="ECO:0000256" key="10">
    <source>
        <dbReference type="SAM" id="Coils"/>
    </source>
</evidence>
<dbReference type="Pfam" id="PF13476">
    <property type="entry name" value="AAA_23"/>
    <property type="match status" value="1"/>
</dbReference>
<dbReference type="GO" id="GO:0046872">
    <property type="term" value="F:metal ion binding"/>
    <property type="evidence" value="ECO:0007669"/>
    <property type="project" value="UniProtKB-KW"/>
</dbReference>
<keyword evidence="10" id="KW-0175">Coiled coil</keyword>
<sequence length="1247" mass="145180">MANLVGLKIQGVRSLSDNCHYINFDDNVTLIQGENGTGKTTIIEALNFATTGSLPNGKMQAFIHNNILAQKTRVDASVQLQFLNMEGQFCTITKRMSSTIKGPKSVAKQDEYTLTIKESNGMERSISSKVVDLNKEIAKHMGVSKALLENVIFCHQENSLWPMSDPKVLKNYFDSIFEVTKYVKAMEHVSKQIKDFEGEIKVIDTEIPYIESDRSEYLKMMAKHHNWTNKAKILASEIKQIGDEKKKFDIEYNKINNELSIAEEINKEVMILKNQLLILNKQVDDMKDIPENCSSIKEIEDEIEKVISSPKMESLQVQKDALEEDLINVNKNIMIAEDRIKHFRKDLLKHELDRGLLDQLKIEKKQIENQFNSDFQVDLCEDKSLLDKMNELYNLWKNEFDDTIKSIRNSKISKESILCSLKSELFQCEENIKLKKEDIRKKKHTLGKLNKELSYKRRSGESLDRYHQKISELEKEINTLEKGPESVAVVIEKIDKKRNIIEILKTWYNLLLSKKELVDEFSEKSKENSSVFEEVFPRRMPTRNISEYVDRNIKMVEANLVKSKDKLKNQETQLSCIKHDIIALKKSIQRLEEDSKIIGDGSQSTVEFKNNIKEELEELNSLIESNKYSNDDNIQKLNDRRRKLIDFIFSPNFLKHQSMLQLPMMEEKLNEKNTEFLKYDNEKKIYQNDVKQLKDKLEKMRSLKNIVYDLDSLNVRIEKINKDIERNMENFRTVGINDDGFCGDISIISEVQTLLNDSIEELEHLNANLKECERSNKLLLENIRKLGNLKERAMAANAVNVNIQDFKVMIEENEGEIKEYSEFIISSESRMLPIKQKIIVLEGEIKELENDIIERENYGQDKIIELNNYISRLTTIDKKLGEYNIDSDFAIKKITQQIKGLEEDLSKLVRQRNTLELKLSGIYGEQNNLKCLREQLRKKKIIVEINTTNELISQKEIKCLKYYELKEEENKLREIVKKMDQDICEMNKSYDMAISSIDDIYSRATNEKYSLANKKIKEKIIRKVVLKKAVSDLQKYKLLLDKSIITFHSSKMAEINNVLEELWRRVYKGNDIETIKITSKMKDDTDKRKSYDYSVSMVVDGVDLDMRDRCSSGQKALACILIRVALSDVFCFNFPVLALDEPTTNLDNDKVENIAEMLTELSNYQYRGLPIVPKDDCCIEENIRMENCFEEYAQNNRPKRNFQLIVITHDESLVSLLHRNFKPQSVYKLTKDINGISTLKAHKSVEL</sequence>
<evidence type="ECO:0000313" key="13">
    <source>
        <dbReference type="WBParaSite" id="PTRK_0001126300.1"/>
    </source>
</evidence>
<protein>
    <submittedName>
        <fullName evidence="13">AAA_23 domain-containing protein</fullName>
    </submittedName>
</protein>
<dbReference type="GO" id="GO:0051880">
    <property type="term" value="F:G-quadruplex DNA binding"/>
    <property type="evidence" value="ECO:0007669"/>
    <property type="project" value="TreeGrafter"/>
</dbReference>
<proteinExistence type="inferred from homology"/>
<dbReference type="Gene3D" id="3.40.50.300">
    <property type="entry name" value="P-loop containing nucleotide triphosphate hydrolases"/>
    <property type="match status" value="2"/>
</dbReference>
<dbReference type="SUPFAM" id="SSF52540">
    <property type="entry name" value="P-loop containing nucleoside triphosphate hydrolases"/>
    <property type="match status" value="2"/>
</dbReference>
<evidence type="ECO:0000259" key="11">
    <source>
        <dbReference type="Pfam" id="PF13476"/>
    </source>
</evidence>
<keyword evidence="7" id="KW-0862">Zinc</keyword>
<evidence type="ECO:0000256" key="2">
    <source>
        <dbReference type="ARBA" id="ARBA00004123"/>
    </source>
</evidence>
<evidence type="ECO:0000256" key="8">
    <source>
        <dbReference type="ARBA" id="ARBA00023242"/>
    </source>
</evidence>
<dbReference type="InterPro" id="IPR027417">
    <property type="entry name" value="P-loop_NTPase"/>
</dbReference>
<name>A0A0N4ZRY0_PARTI</name>
<keyword evidence="5" id="KW-0158">Chromosome</keyword>
<evidence type="ECO:0000256" key="5">
    <source>
        <dbReference type="ARBA" id="ARBA00022454"/>
    </source>
</evidence>
<evidence type="ECO:0000256" key="9">
    <source>
        <dbReference type="ARBA" id="ARBA00049360"/>
    </source>
</evidence>
<evidence type="ECO:0000313" key="12">
    <source>
        <dbReference type="Proteomes" id="UP000038045"/>
    </source>
</evidence>
<dbReference type="GO" id="GO:0003691">
    <property type="term" value="F:double-stranded telomeric DNA binding"/>
    <property type="evidence" value="ECO:0007669"/>
    <property type="project" value="TreeGrafter"/>
</dbReference>
<dbReference type="GO" id="GO:0043047">
    <property type="term" value="F:single-stranded telomeric DNA binding"/>
    <property type="evidence" value="ECO:0007669"/>
    <property type="project" value="TreeGrafter"/>
</dbReference>
<organism evidence="12 13">
    <name type="scientific">Parastrongyloides trichosuri</name>
    <name type="common">Possum-specific nematode worm</name>
    <dbReference type="NCBI Taxonomy" id="131310"/>
    <lineage>
        <taxon>Eukaryota</taxon>
        <taxon>Metazoa</taxon>
        <taxon>Ecdysozoa</taxon>
        <taxon>Nematoda</taxon>
        <taxon>Chromadorea</taxon>
        <taxon>Rhabditida</taxon>
        <taxon>Tylenchina</taxon>
        <taxon>Panagrolaimomorpha</taxon>
        <taxon>Strongyloidoidea</taxon>
        <taxon>Strongyloididae</taxon>
        <taxon>Parastrongyloides</taxon>
    </lineage>
</organism>
<evidence type="ECO:0000256" key="4">
    <source>
        <dbReference type="ARBA" id="ARBA00009439"/>
    </source>
</evidence>
<feature type="coiled-coil region" evidence="10">
    <location>
        <begin position="553"/>
        <end position="594"/>
    </location>
</feature>
<dbReference type="Proteomes" id="UP000038045">
    <property type="component" value="Unplaced"/>
</dbReference>
<evidence type="ECO:0000256" key="7">
    <source>
        <dbReference type="ARBA" id="ARBA00022833"/>
    </source>
</evidence>
<keyword evidence="6" id="KW-0479">Metal-binding</keyword>
<comment type="cofactor">
    <cofactor evidence="1">
        <name>Zn(2+)</name>
        <dbReference type="ChEBI" id="CHEBI:29105"/>
    </cofactor>
</comment>
<dbReference type="PANTHER" id="PTHR18867">
    <property type="entry name" value="RAD50"/>
    <property type="match status" value="1"/>
</dbReference>
<evidence type="ECO:0000256" key="3">
    <source>
        <dbReference type="ARBA" id="ARBA00004286"/>
    </source>
</evidence>
<dbReference type="InterPro" id="IPR038729">
    <property type="entry name" value="Rad50/SbcC_AAA"/>
</dbReference>
<dbReference type="AlphaFoldDB" id="A0A0N4ZRY0"/>
<feature type="domain" description="Rad50/SbcC-type AAA" evidence="11">
    <location>
        <begin position="7"/>
        <end position="241"/>
    </location>
</feature>
<dbReference type="PANTHER" id="PTHR18867:SF12">
    <property type="entry name" value="DNA REPAIR PROTEIN RAD50"/>
    <property type="match status" value="1"/>
</dbReference>
<keyword evidence="12" id="KW-1185">Reference proteome</keyword>
<evidence type="ECO:0000256" key="6">
    <source>
        <dbReference type="ARBA" id="ARBA00022723"/>
    </source>
</evidence>
<dbReference type="STRING" id="131310.A0A0N4ZRY0"/>
<dbReference type="WBParaSite" id="PTRK_0001126300.1">
    <property type="protein sequence ID" value="PTRK_0001126300.1"/>
    <property type="gene ID" value="PTRK_0001126300"/>
</dbReference>
<dbReference type="GO" id="GO:0070192">
    <property type="term" value="P:chromosome organization involved in meiotic cell cycle"/>
    <property type="evidence" value="ECO:0007669"/>
    <property type="project" value="TreeGrafter"/>
</dbReference>
<reference evidence="13" key="1">
    <citation type="submission" date="2017-02" db="UniProtKB">
        <authorList>
            <consortium name="WormBaseParasite"/>
        </authorList>
    </citation>
    <scope>IDENTIFICATION</scope>
</reference>
<feature type="coiled-coil region" evidence="10">
    <location>
        <begin position="676"/>
        <end position="782"/>
    </location>
</feature>
<dbReference type="GO" id="GO:0016887">
    <property type="term" value="F:ATP hydrolysis activity"/>
    <property type="evidence" value="ECO:0007669"/>
    <property type="project" value="InterPro"/>
</dbReference>
<dbReference type="GO" id="GO:0030870">
    <property type="term" value="C:Mre11 complex"/>
    <property type="evidence" value="ECO:0007669"/>
    <property type="project" value="TreeGrafter"/>
</dbReference>
<comment type="subcellular location">
    <subcellularLocation>
        <location evidence="3">Chromosome</location>
    </subcellularLocation>
    <subcellularLocation>
        <location evidence="2">Nucleus</location>
    </subcellularLocation>
</comment>
<dbReference type="GO" id="GO:0007004">
    <property type="term" value="P:telomere maintenance via telomerase"/>
    <property type="evidence" value="ECO:0007669"/>
    <property type="project" value="TreeGrafter"/>
</dbReference>
<comment type="catalytic activity">
    <reaction evidence="9">
        <text>ATP + H2O = ADP + phosphate + H(+)</text>
        <dbReference type="Rhea" id="RHEA:13065"/>
        <dbReference type="ChEBI" id="CHEBI:15377"/>
        <dbReference type="ChEBI" id="CHEBI:15378"/>
        <dbReference type="ChEBI" id="CHEBI:30616"/>
        <dbReference type="ChEBI" id="CHEBI:43474"/>
        <dbReference type="ChEBI" id="CHEBI:456216"/>
    </reaction>
</comment>
<accession>A0A0N4ZRY0</accession>
<dbReference type="GO" id="GO:0000722">
    <property type="term" value="P:telomere maintenance via recombination"/>
    <property type="evidence" value="ECO:0007669"/>
    <property type="project" value="TreeGrafter"/>
</dbReference>
<feature type="coiled-coil region" evidence="10">
    <location>
        <begin position="312"/>
        <end position="339"/>
    </location>
</feature>
<evidence type="ECO:0000256" key="1">
    <source>
        <dbReference type="ARBA" id="ARBA00001947"/>
    </source>
</evidence>
<dbReference type="GO" id="GO:0006302">
    <property type="term" value="P:double-strand break repair"/>
    <property type="evidence" value="ECO:0007669"/>
    <property type="project" value="InterPro"/>
</dbReference>
<keyword evidence="8" id="KW-0539">Nucleus</keyword>
<feature type="coiled-coil region" evidence="10">
    <location>
        <begin position="456"/>
        <end position="483"/>
    </location>
</feature>
<comment type="similarity">
    <text evidence="4">Belongs to the SMC family. RAD50 subfamily.</text>
</comment>
<feature type="coiled-coil region" evidence="10">
    <location>
        <begin position="891"/>
        <end position="918"/>
    </location>
</feature>